<accession>A0A381VRS0</accession>
<dbReference type="EMBL" id="UINC01009537">
    <property type="protein sequence ID" value="SVA42751.1"/>
    <property type="molecule type" value="Genomic_DNA"/>
</dbReference>
<protein>
    <recommendedName>
        <fullName evidence="2">Alkyl hydroperoxide reductase subunit C/ Thiol specific antioxidant domain-containing protein</fullName>
    </recommendedName>
</protein>
<proteinExistence type="predicted"/>
<dbReference type="Gene3D" id="3.40.30.10">
    <property type="entry name" value="Glutaredoxin"/>
    <property type="match status" value="1"/>
</dbReference>
<gene>
    <name evidence="1" type="ORF">METZ01_LOCUS95605</name>
</gene>
<sequence length="87" mass="9943">MRSIIPNTLAVSVDPYETVEEISKFSESLEFPWEMTLYSSEMLENFNILSQSSKVIVGPDGVIKFKSGYGSLSDTTWEDIARRYFAY</sequence>
<evidence type="ECO:0000313" key="1">
    <source>
        <dbReference type="EMBL" id="SVA42751.1"/>
    </source>
</evidence>
<organism evidence="1">
    <name type="scientific">marine metagenome</name>
    <dbReference type="NCBI Taxonomy" id="408172"/>
    <lineage>
        <taxon>unclassified sequences</taxon>
        <taxon>metagenomes</taxon>
        <taxon>ecological metagenomes</taxon>
    </lineage>
</organism>
<reference evidence="1" key="1">
    <citation type="submission" date="2018-05" db="EMBL/GenBank/DDBJ databases">
        <authorList>
            <person name="Lanie J.A."/>
            <person name="Ng W.-L."/>
            <person name="Kazmierczak K.M."/>
            <person name="Andrzejewski T.M."/>
            <person name="Davidsen T.M."/>
            <person name="Wayne K.J."/>
            <person name="Tettelin H."/>
            <person name="Glass J.I."/>
            <person name="Rusch D."/>
            <person name="Podicherti R."/>
            <person name="Tsui H.-C.T."/>
            <person name="Winkler M.E."/>
        </authorList>
    </citation>
    <scope>NUCLEOTIDE SEQUENCE</scope>
</reference>
<dbReference type="AlphaFoldDB" id="A0A381VRS0"/>
<name>A0A381VRS0_9ZZZZ</name>
<evidence type="ECO:0008006" key="2">
    <source>
        <dbReference type="Google" id="ProtNLM"/>
    </source>
</evidence>